<evidence type="ECO:0000313" key="2">
    <source>
        <dbReference type="Proteomes" id="UP000026915"/>
    </source>
</evidence>
<dbReference type="EMBL" id="CM001887">
    <property type="protein sequence ID" value="EOY30800.1"/>
    <property type="molecule type" value="Genomic_DNA"/>
</dbReference>
<dbReference type="AlphaFoldDB" id="A0A061GLR0"/>
<evidence type="ECO:0000313" key="1">
    <source>
        <dbReference type="EMBL" id="EOY30800.1"/>
    </source>
</evidence>
<proteinExistence type="predicted"/>
<accession>A0A061GLR0</accession>
<keyword evidence="2" id="KW-1185">Reference proteome</keyword>
<dbReference type="InParanoid" id="A0A061GLR0"/>
<name>A0A061GLR0_THECC</name>
<dbReference type="HOGENOM" id="CLU_2113396_0_0_1"/>
<protein>
    <submittedName>
        <fullName evidence="1">Uncharacterized protein</fullName>
    </submittedName>
</protein>
<gene>
    <name evidence="1" type="ORF">TCM_037884</name>
</gene>
<sequence>MCKGSSFTQLQRRMKDLLVQQGLMHPLLGKEEGQPDDMKDVEWVEEEEKALLFLASLPDSYEKSEEGDRDLSGLALVTEVRRRKSTGIGSKGGKSRSNNVYVVTCGFGNPIARRK</sequence>
<organism evidence="1 2">
    <name type="scientific">Theobroma cacao</name>
    <name type="common">Cacao</name>
    <name type="synonym">Cocoa</name>
    <dbReference type="NCBI Taxonomy" id="3641"/>
    <lineage>
        <taxon>Eukaryota</taxon>
        <taxon>Viridiplantae</taxon>
        <taxon>Streptophyta</taxon>
        <taxon>Embryophyta</taxon>
        <taxon>Tracheophyta</taxon>
        <taxon>Spermatophyta</taxon>
        <taxon>Magnoliopsida</taxon>
        <taxon>eudicotyledons</taxon>
        <taxon>Gunneridae</taxon>
        <taxon>Pentapetalae</taxon>
        <taxon>rosids</taxon>
        <taxon>malvids</taxon>
        <taxon>Malvales</taxon>
        <taxon>Malvaceae</taxon>
        <taxon>Byttnerioideae</taxon>
        <taxon>Theobroma</taxon>
    </lineage>
</organism>
<reference evidence="1 2" key="1">
    <citation type="journal article" date="2013" name="Genome Biol.">
        <title>The genome sequence of the most widely cultivated cacao type and its use to identify candidate genes regulating pod color.</title>
        <authorList>
            <person name="Motamayor J.C."/>
            <person name="Mockaitis K."/>
            <person name="Schmutz J."/>
            <person name="Haiminen N."/>
            <person name="Iii D.L."/>
            <person name="Cornejo O."/>
            <person name="Findley S.D."/>
            <person name="Zheng P."/>
            <person name="Utro F."/>
            <person name="Royaert S."/>
            <person name="Saski C."/>
            <person name="Jenkins J."/>
            <person name="Podicheti R."/>
            <person name="Zhao M."/>
            <person name="Scheffler B.E."/>
            <person name="Stack J.C."/>
            <person name="Feltus F.A."/>
            <person name="Mustiga G.M."/>
            <person name="Amores F."/>
            <person name="Phillips W."/>
            <person name="Marelli J.P."/>
            <person name="May G.D."/>
            <person name="Shapiro H."/>
            <person name="Ma J."/>
            <person name="Bustamante C.D."/>
            <person name="Schnell R.J."/>
            <person name="Main D."/>
            <person name="Gilbert D."/>
            <person name="Parida L."/>
            <person name="Kuhn D.N."/>
        </authorList>
    </citation>
    <scope>NUCLEOTIDE SEQUENCE [LARGE SCALE GENOMIC DNA]</scope>
    <source>
        <strain evidence="2">cv. Matina 1-6</strain>
    </source>
</reference>
<dbReference type="Gramene" id="EOY30800">
    <property type="protein sequence ID" value="EOY30800"/>
    <property type="gene ID" value="TCM_037884"/>
</dbReference>
<dbReference type="Proteomes" id="UP000026915">
    <property type="component" value="Chromosome 9"/>
</dbReference>